<dbReference type="Proteomes" id="UP001367676">
    <property type="component" value="Unassembled WGS sequence"/>
</dbReference>
<dbReference type="Gene3D" id="3.30.200.110">
    <property type="entry name" value="Inositol-pentakisphosphate 2-kinase, N-lobe"/>
    <property type="match status" value="1"/>
</dbReference>
<sequence length="519" mass="59753">MDSPVQISRELSKIDLNQLKLVLKGVNLMDLHLQYRGEGNENLVFSLADIKYVLRLRKSAAAVRLETENENLKLSFLYHYFIVRTFFANIFSLVPIIVEIPMEEINWLNEFFLKQRPDFRKEKQLFYNVAEVYPDLAFLPLFRNVDDHKCAEFLSMTPHIDFLKTHLSDEYIRHRNFVFSLFTNPAFRDQQVALKNPSNLDTLCVEIKPKQGWTAEADRLSGICPFCLNQYKKLSSQTVDSKSGYCPLDLFSGDSERMLRALKELIKCPQNNFRIFKDGNLVYSENGTSDLNSILCAWFDDEDVEKSINNFCYLLTKILTHEIPSGNESITFVCDPLEKSDRNLSTRINVELIEQILTMLETRCRQETSCLPDNSILGLILRLQKIDSAGLDAVRNFHAHHASEYDSDYGYVYNIISRIESRRPSKIINLNVLEAYLLSTAAKDLSILMSFRRTAGNEISSNIVVQDHSERQYEAYVSVVDVGPKPISCLKKHKKRNENVINSFVAYHCASSAKENKIC</sequence>
<evidence type="ECO:0000256" key="4">
    <source>
        <dbReference type="ARBA" id="ARBA00022741"/>
    </source>
</evidence>
<evidence type="ECO:0000256" key="5">
    <source>
        <dbReference type="ARBA" id="ARBA00022777"/>
    </source>
</evidence>
<evidence type="ECO:0000256" key="6">
    <source>
        <dbReference type="ARBA" id="ARBA00022840"/>
    </source>
</evidence>
<evidence type="ECO:0000313" key="9">
    <source>
        <dbReference type="Proteomes" id="UP001367676"/>
    </source>
</evidence>
<dbReference type="PANTHER" id="PTHR14456">
    <property type="entry name" value="INOSITOL POLYPHOSPHATE KINASE 1"/>
    <property type="match status" value="1"/>
</dbReference>
<evidence type="ECO:0000256" key="3">
    <source>
        <dbReference type="ARBA" id="ARBA00022679"/>
    </source>
</evidence>
<dbReference type="EC" id="2.7.1.158" evidence="2 7"/>
<dbReference type="InterPro" id="IPR043001">
    <property type="entry name" value="IP5_2-K_N_lobe"/>
</dbReference>
<dbReference type="InterPro" id="IPR009286">
    <property type="entry name" value="Ins_P5_2-kin"/>
</dbReference>
<keyword evidence="9" id="KW-1185">Reference proteome</keyword>
<reference evidence="8 9" key="1">
    <citation type="submission" date="2024-03" db="EMBL/GenBank/DDBJ databases">
        <title>Adaptation during the transition from Ophiocordyceps entomopathogen to insect associate is accompanied by gene loss and intensified selection.</title>
        <authorList>
            <person name="Ward C.M."/>
            <person name="Onetto C.A."/>
            <person name="Borneman A.R."/>
        </authorList>
    </citation>
    <scope>NUCLEOTIDE SEQUENCE [LARGE SCALE GENOMIC DNA]</scope>
    <source>
        <strain evidence="8">AWRI1</strain>
        <tissue evidence="8">Single Adult Female</tissue>
    </source>
</reference>
<gene>
    <name evidence="8" type="ORF">V9T40_001845</name>
</gene>
<dbReference type="GO" id="GO:0032958">
    <property type="term" value="P:inositol phosphate biosynthetic process"/>
    <property type="evidence" value="ECO:0007669"/>
    <property type="project" value="TreeGrafter"/>
</dbReference>
<keyword evidence="6 7" id="KW-0067">ATP-binding</keyword>
<evidence type="ECO:0000256" key="7">
    <source>
        <dbReference type="RuleBase" id="RU364126"/>
    </source>
</evidence>
<organism evidence="8 9">
    <name type="scientific">Parthenolecanium corni</name>
    <dbReference type="NCBI Taxonomy" id="536013"/>
    <lineage>
        <taxon>Eukaryota</taxon>
        <taxon>Metazoa</taxon>
        <taxon>Ecdysozoa</taxon>
        <taxon>Arthropoda</taxon>
        <taxon>Hexapoda</taxon>
        <taxon>Insecta</taxon>
        <taxon>Pterygota</taxon>
        <taxon>Neoptera</taxon>
        <taxon>Paraneoptera</taxon>
        <taxon>Hemiptera</taxon>
        <taxon>Sternorrhyncha</taxon>
        <taxon>Coccoidea</taxon>
        <taxon>Coccidae</taxon>
        <taxon>Parthenolecanium</taxon>
    </lineage>
</organism>
<comment type="function">
    <text evidence="7">Phosphorylates Ins(1,3,4,5,6)P5 at position 2 to form Ins(1,2,3,4,5,6)P6 (InsP6 or phytate).</text>
</comment>
<accession>A0AAN9TTF7</accession>
<dbReference type="GO" id="GO:0005634">
    <property type="term" value="C:nucleus"/>
    <property type="evidence" value="ECO:0007669"/>
    <property type="project" value="TreeGrafter"/>
</dbReference>
<dbReference type="GO" id="GO:0035299">
    <property type="term" value="F:inositol-1,3,4,5,6-pentakisphosphate 2-kinase activity"/>
    <property type="evidence" value="ECO:0007669"/>
    <property type="project" value="UniProtKB-EC"/>
</dbReference>
<evidence type="ECO:0000313" key="8">
    <source>
        <dbReference type="EMBL" id="KAK7590232.1"/>
    </source>
</evidence>
<proteinExistence type="inferred from homology"/>
<keyword evidence="3 7" id="KW-0808">Transferase</keyword>
<evidence type="ECO:0000256" key="2">
    <source>
        <dbReference type="ARBA" id="ARBA00012023"/>
    </source>
</evidence>
<dbReference type="Pfam" id="PF06090">
    <property type="entry name" value="Ins_P5_2-kin"/>
    <property type="match status" value="1"/>
</dbReference>
<comment type="similarity">
    <text evidence="1">Belongs to the IPK1 type 2 family.</text>
</comment>
<protein>
    <recommendedName>
        <fullName evidence="2 7">Inositol-pentakisphosphate 2-kinase</fullName>
        <ecNumber evidence="2 7">2.7.1.158</ecNumber>
    </recommendedName>
</protein>
<dbReference type="PANTHER" id="PTHR14456:SF2">
    <property type="entry name" value="INOSITOL-PENTAKISPHOSPHATE 2-KINASE"/>
    <property type="match status" value="1"/>
</dbReference>
<dbReference type="GO" id="GO:0005524">
    <property type="term" value="F:ATP binding"/>
    <property type="evidence" value="ECO:0007669"/>
    <property type="project" value="UniProtKB-KW"/>
</dbReference>
<name>A0AAN9TTF7_9HEMI</name>
<dbReference type="EMBL" id="JBBCAQ010000022">
    <property type="protein sequence ID" value="KAK7590232.1"/>
    <property type="molecule type" value="Genomic_DNA"/>
</dbReference>
<comment type="catalytic activity">
    <reaction evidence="7">
        <text>1D-myo-inositol 1,3,4,5,6-pentakisphosphate + ATP = 1D-myo-inositol hexakisphosphate + ADP + H(+)</text>
        <dbReference type="Rhea" id="RHEA:20313"/>
        <dbReference type="ChEBI" id="CHEBI:15378"/>
        <dbReference type="ChEBI" id="CHEBI:30616"/>
        <dbReference type="ChEBI" id="CHEBI:57733"/>
        <dbReference type="ChEBI" id="CHEBI:58130"/>
        <dbReference type="ChEBI" id="CHEBI:456216"/>
        <dbReference type="EC" id="2.7.1.158"/>
    </reaction>
</comment>
<comment type="domain">
    <text evidence="7">The EXKPK motif is conserved in inositol-pentakisphosphate 2-kinases of both family 1 and 2.</text>
</comment>
<keyword evidence="4 7" id="KW-0547">Nucleotide-binding</keyword>
<evidence type="ECO:0000256" key="1">
    <source>
        <dbReference type="ARBA" id="ARBA00007229"/>
    </source>
</evidence>
<comment type="caution">
    <text evidence="8">The sequence shown here is derived from an EMBL/GenBank/DDBJ whole genome shotgun (WGS) entry which is preliminary data.</text>
</comment>
<dbReference type="AlphaFoldDB" id="A0AAN9TTF7"/>
<keyword evidence="5 7" id="KW-0418">Kinase</keyword>